<reference evidence="2 3" key="1">
    <citation type="journal article" date="2018" name="bioRxiv">
        <title>Evidence of independent acquisition and adaption of ultra-small bacteria to human hosts across the highly diverse yet reduced genomes of the phylum Saccharibacteria.</title>
        <authorList>
            <person name="McLean J.S."/>
            <person name="Bor B."/>
            <person name="To T.T."/>
            <person name="Liu Q."/>
            <person name="Kearns K.A."/>
            <person name="Solden L.M."/>
            <person name="Wrighton K.C."/>
            <person name="He X."/>
            <person name="Shi W."/>
        </authorList>
    </citation>
    <scope>NUCLEOTIDE SEQUENCE [LARGE SCALE GENOMIC DNA]</scope>
    <source>
        <strain evidence="2 3">TM7_G3_2_Rum_HOT_351B</strain>
    </source>
</reference>
<reference evidence="2 3" key="2">
    <citation type="journal article" date="2020" name="Cell Rep.">
        <title>Acquisition and Adaptation of Ultra-small Parasitic Reduced Genome Bacteria to Mammalian Hosts.</title>
        <authorList>
            <person name="McLean J.S."/>
            <person name="Bor B."/>
            <person name="Kerns K.A."/>
            <person name="Liu Q."/>
            <person name="To T.T."/>
            <person name="Solden L."/>
            <person name="Hendrickson E.L."/>
            <person name="Wrighton K."/>
            <person name="Shi W."/>
            <person name="He X."/>
        </authorList>
    </citation>
    <scope>NUCLEOTIDE SEQUENCE [LARGE SCALE GENOMIC DNA]</scope>
    <source>
        <strain evidence="2 3">TM7_G3_2_Rum_HOT_351B</strain>
    </source>
</reference>
<dbReference type="Proteomes" id="UP001191019">
    <property type="component" value="Unassembled WGS sequence"/>
</dbReference>
<dbReference type="Pfam" id="PF09359">
    <property type="entry name" value="VTC"/>
    <property type="match status" value="1"/>
</dbReference>
<feature type="domain" description="VTC" evidence="1">
    <location>
        <begin position="8"/>
        <end position="230"/>
    </location>
</feature>
<name>A0ABY0FKX5_9BACT</name>
<dbReference type="RefSeq" id="WP_129735171.1">
    <property type="nucleotide sequence ID" value="NZ_PRLM01000006.1"/>
</dbReference>
<accession>A0ABY0FKX5</accession>
<evidence type="ECO:0000313" key="2">
    <source>
        <dbReference type="EMBL" id="RYC74411.1"/>
    </source>
</evidence>
<evidence type="ECO:0000313" key="3">
    <source>
        <dbReference type="Proteomes" id="UP001191019"/>
    </source>
</evidence>
<dbReference type="InterPro" id="IPR018966">
    <property type="entry name" value="VTC_domain"/>
</dbReference>
<organism evidence="2 3">
    <name type="scientific">Candidatus Nanosyncoccus alces</name>
    <dbReference type="NCBI Taxonomy" id="2171997"/>
    <lineage>
        <taxon>Bacteria</taxon>
        <taxon>Candidatus Saccharimonadota</taxon>
        <taxon>Candidatus Nanosyncoccalia</taxon>
        <taxon>Candidatus Nanosyncoccales</taxon>
        <taxon>Candidatus Nanosyncoccaceae</taxon>
        <taxon>Candidatus Nanosyncoccus</taxon>
    </lineage>
</organism>
<gene>
    <name evidence="2" type="ORF">G3RUM_00565</name>
</gene>
<dbReference type="EMBL" id="PRLM01000006">
    <property type="protein sequence ID" value="RYC74411.1"/>
    <property type="molecule type" value="Genomic_DNA"/>
</dbReference>
<proteinExistence type="predicted"/>
<keyword evidence="3" id="KW-1185">Reference proteome</keyword>
<evidence type="ECO:0000259" key="1">
    <source>
        <dbReference type="Pfam" id="PF09359"/>
    </source>
</evidence>
<dbReference type="CDD" id="cd07750">
    <property type="entry name" value="PolyPPase_VTC_like"/>
    <property type="match status" value="1"/>
</dbReference>
<protein>
    <recommendedName>
        <fullName evidence="1">VTC domain-containing protein</fullName>
    </recommendedName>
</protein>
<comment type="caution">
    <text evidence="2">The sequence shown here is derived from an EMBL/GenBank/DDBJ whole genome shotgun (WGS) entry which is preliminary data.</text>
</comment>
<dbReference type="Gene3D" id="3.20.100.30">
    <property type="entry name" value="VTC, catalytic tunnel domain"/>
    <property type="match status" value="1"/>
</dbReference>
<sequence>METKVFDRIEKKYLITATEKKKFLKVIRKYMKPDSYHKSEVLNLYFDNDNYDLIIQSIDHPEFKEKLRARSYGGYDRVFLEIKTKIKGQDANVGYKRRVMATHKDFSELTSGKTTLAELSMRSIENSNDFQIAREVDYLIGHFSLKPKILITYSRESYKGDDELRITFDENLKYRNQNLSFIKGKRDKIYFKDKRNIIMEVKAHGVIPLWLVQLMSEAKIYPQQFSKIGKVYEKLRKEKNV</sequence>
<dbReference type="InterPro" id="IPR042267">
    <property type="entry name" value="VTC_sf"/>
</dbReference>